<feature type="region of interest" description="Disordered" evidence="1">
    <location>
        <begin position="1"/>
        <end position="62"/>
    </location>
</feature>
<dbReference type="EMBL" id="LWDF02000808">
    <property type="protein sequence ID" value="KAE8242483.1"/>
    <property type="molecule type" value="Genomic_DNA"/>
</dbReference>
<dbReference type="GO" id="GO:0000978">
    <property type="term" value="F:RNA polymerase II cis-regulatory region sequence-specific DNA binding"/>
    <property type="evidence" value="ECO:0007669"/>
    <property type="project" value="TreeGrafter"/>
</dbReference>
<evidence type="ECO:0000313" key="4">
    <source>
        <dbReference type="Proteomes" id="UP000077521"/>
    </source>
</evidence>
<dbReference type="InterPro" id="IPR038279">
    <property type="entry name" value="Ndc10_dom2_sf"/>
</dbReference>
<feature type="compositionally biased region" description="Low complexity" evidence="1">
    <location>
        <begin position="1"/>
        <end position="33"/>
    </location>
</feature>
<feature type="domain" description="Ndc10" evidence="2">
    <location>
        <begin position="402"/>
        <end position="713"/>
    </location>
</feature>
<reference evidence="3" key="1">
    <citation type="submission" date="2016-04" db="EMBL/GenBank/DDBJ databases">
        <authorList>
            <person name="Nguyen H.D."/>
            <person name="Samba Siva P."/>
            <person name="Cullis J."/>
            <person name="Levesque C.A."/>
            <person name="Hambleton S."/>
        </authorList>
    </citation>
    <scope>NUCLEOTIDE SEQUENCE</scope>
    <source>
        <strain evidence="3">DAOMC 236416</strain>
    </source>
</reference>
<comment type="caution">
    <text evidence="3">The sequence shown here is derived from an EMBL/GenBank/DDBJ whole genome shotgun (WGS) entry which is preliminary data.</text>
</comment>
<accession>A0A8T8SKD5</accession>
<dbReference type="Gene3D" id="1.10.443.20">
    <property type="entry name" value="Centromere DNA-binding protein complex CBF3 subunit, domain 2"/>
    <property type="match status" value="1"/>
</dbReference>
<feature type="compositionally biased region" description="Polar residues" evidence="1">
    <location>
        <begin position="40"/>
        <end position="57"/>
    </location>
</feature>
<name>A0A8T8SKD5_9BASI</name>
<sequence length="1045" mass="113689">MAASSTSPSALLSDAPEPSPSSASATASTTVASDGRPGSDGSTSPPQSDPKSASASVSRAGDRTLKLRSDGVAYTDQNKMIAVHYAFSKKRKLDEAIEQLGVGKTALYRWKKIFPVAAGVGQAEPGSQLATILDSIKLQSDEANLAAFRSPTFSGGPSSASLEASKAFSAFVTGASSSAIVPFSSTDKTVLALPAARADGLGPQAETVEANGIQPGMLPAILSAALRRIQDAKPVTDAELRSVKVVLDTDVDKEASAFVKESVSLGVRLKDQNLKESTKALWVPLQKSFVAWWRALNRLRAKTDQEGTAADKEDVIVTEQKLLTWLNCFVLYRNPTLQYESVRTHVKAIKNLWEFQVALKKNSNDAPDGHLVKQYLKAISLSRAAQSRLRGDDKFTNTLKDGYDVKGLVDISRWFLLQASDVRRQYSATRDRFSFLWQHAIVGRSEDLRDRDLSDFYVCELPNSTPQACPIIVSTQLSSKTNKEARPERGVAARHKDVEVCSVGSFAIYLFARFHCEKEAPPNFAARETWYKTKLLVAEGCLEPTIAITYETQSALLKQAFSSCAITSSALTHAMRRGGSRVAYEAGCTEDGVRKHGRWCGDRMMERYLTGVSIQPVRALSGFKIEGGDYWLPRALLEPPQELAQSIFPWVEPSYKQIQARVLVGGESDSAALEFLTMLKFLRVVLLQDAAILQDQYPSLFLFSYAPFNTKAFFNYQTSLLTKINSTPTPFDMQLEQLMPTVGNALADLRSTVEKLRTDMSATTAKLEASVRALAMRQEQQHAEVMGAIGGMLVMGQGNKQSQAQTRLVQSALAEGLKSIVSVWQQVSLLSTTTSAPFSHSPTSSFPPLTTTSAAATATATAPTADGGPLGPLGPLSLSSFCPPSSLAPGLQSGTSFGGPSQVDRILLALTGSSTPNTYQLPSLRSATELWKEWTEGQDGRESLDDMRATDEQHYEQDKTYSRRLHSSPAVKQQVYRWSKVVTFIKEVSVEARVEGSTIAELLDAQIRKEKGRLARPLRTMADMVTNDITRDVLAQSILASAKSP</sequence>
<proteinExistence type="predicted"/>
<keyword evidence="4" id="KW-1185">Reference proteome</keyword>
<protein>
    <recommendedName>
        <fullName evidence="2">Ndc10 domain-containing protein</fullName>
    </recommendedName>
</protein>
<dbReference type="Pfam" id="PF16787">
    <property type="entry name" value="NDC10_II"/>
    <property type="match status" value="1"/>
</dbReference>
<dbReference type="InterPro" id="IPR052146">
    <property type="entry name" value="HOT1"/>
</dbReference>
<dbReference type="AlphaFoldDB" id="A0A8T8SKD5"/>
<dbReference type="PANTHER" id="PTHR37784:SF2">
    <property type="entry name" value="HIGH-OSMOLARITY-INDUCED TRANSCRIPTION PROTEIN 1"/>
    <property type="match status" value="1"/>
</dbReference>
<gene>
    <name evidence="3" type="ORF">A4X13_0g7138</name>
</gene>
<evidence type="ECO:0000313" key="3">
    <source>
        <dbReference type="EMBL" id="KAE8242483.1"/>
    </source>
</evidence>
<dbReference type="GO" id="GO:0060963">
    <property type="term" value="P:positive regulation of ribosomal protein gene transcription by RNA polymerase II"/>
    <property type="evidence" value="ECO:0007669"/>
    <property type="project" value="TreeGrafter"/>
</dbReference>
<dbReference type="PANTHER" id="PTHR37784">
    <property type="entry name" value="PROTEIN MSN1"/>
    <property type="match status" value="1"/>
</dbReference>
<dbReference type="GO" id="GO:0000981">
    <property type="term" value="F:DNA-binding transcription factor activity, RNA polymerase II-specific"/>
    <property type="evidence" value="ECO:0007669"/>
    <property type="project" value="TreeGrafter"/>
</dbReference>
<organism evidence="3 4">
    <name type="scientific">Tilletia indica</name>
    <dbReference type="NCBI Taxonomy" id="43049"/>
    <lineage>
        <taxon>Eukaryota</taxon>
        <taxon>Fungi</taxon>
        <taxon>Dikarya</taxon>
        <taxon>Basidiomycota</taxon>
        <taxon>Ustilaginomycotina</taxon>
        <taxon>Exobasidiomycetes</taxon>
        <taxon>Tilletiales</taxon>
        <taxon>Tilletiaceae</taxon>
        <taxon>Tilletia</taxon>
    </lineage>
</organism>
<dbReference type="Proteomes" id="UP000077521">
    <property type="component" value="Unassembled WGS sequence"/>
</dbReference>
<dbReference type="InterPro" id="IPR031872">
    <property type="entry name" value="NDC10_II"/>
</dbReference>
<evidence type="ECO:0000259" key="2">
    <source>
        <dbReference type="Pfam" id="PF16787"/>
    </source>
</evidence>
<evidence type="ECO:0000256" key="1">
    <source>
        <dbReference type="SAM" id="MobiDB-lite"/>
    </source>
</evidence>
<reference evidence="3" key="2">
    <citation type="journal article" date="2019" name="IMA Fungus">
        <title>Genome sequencing and comparison of five Tilletia species to identify candidate genes for the detection of regulated species infecting wheat.</title>
        <authorList>
            <person name="Nguyen H.D.T."/>
            <person name="Sultana T."/>
            <person name="Kesanakurti P."/>
            <person name="Hambleton S."/>
        </authorList>
    </citation>
    <scope>NUCLEOTIDE SEQUENCE</scope>
    <source>
        <strain evidence="3">DAOMC 236416</strain>
    </source>
</reference>